<name>A0A919X9Q8_9BACI</name>
<dbReference type="InterPro" id="IPR011234">
    <property type="entry name" value="Fumarylacetoacetase-like_C"/>
</dbReference>
<dbReference type="PANTHER" id="PTHR42796:SF4">
    <property type="entry name" value="FUMARYLACETOACETATE HYDROLASE DOMAIN-CONTAINING PROTEIN 2A"/>
    <property type="match status" value="1"/>
</dbReference>
<dbReference type="EMBL" id="BORP01000002">
    <property type="protein sequence ID" value="GIO26658.1"/>
    <property type="molecule type" value="Genomic_DNA"/>
</dbReference>
<proteinExistence type="inferred from homology"/>
<evidence type="ECO:0000256" key="1">
    <source>
        <dbReference type="ARBA" id="ARBA00010211"/>
    </source>
</evidence>
<evidence type="ECO:0000313" key="4">
    <source>
        <dbReference type="EMBL" id="GIO26658.1"/>
    </source>
</evidence>
<dbReference type="FunFam" id="3.90.850.10:FF:000002">
    <property type="entry name" value="2-hydroxyhepta-2,4-diene-1,7-dioate isomerase"/>
    <property type="match status" value="1"/>
</dbReference>
<dbReference type="GO" id="GO:0046872">
    <property type="term" value="F:metal ion binding"/>
    <property type="evidence" value="ECO:0007669"/>
    <property type="project" value="UniProtKB-KW"/>
</dbReference>
<dbReference type="Proteomes" id="UP000676917">
    <property type="component" value="Unassembled WGS sequence"/>
</dbReference>
<evidence type="ECO:0000313" key="5">
    <source>
        <dbReference type="Proteomes" id="UP000676917"/>
    </source>
</evidence>
<keyword evidence="5" id="KW-1185">Reference proteome</keyword>
<dbReference type="GO" id="GO:0016853">
    <property type="term" value="F:isomerase activity"/>
    <property type="evidence" value="ECO:0007669"/>
    <property type="project" value="UniProtKB-ARBA"/>
</dbReference>
<keyword evidence="2" id="KW-0479">Metal-binding</keyword>
<dbReference type="Pfam" id="PF01557">
    <property type="entry name" value="FAA_hydrolase"/>
    <property type="match status" value="1"/>
</dbReference>
<dbReference type="PANTHER" id="PTHR42796">
    <property type="entry name" value="FUMARYLACETOACETATE HYDROLASE DOMAIN-CONTAINING PROTEIN 2A-RELATED"/>
    <property type="match status" value="1"/>
</dbReference>
<dbReference type="SUPFAM" id="SSF56529">
    <property type="entry name" value="FAH"/>
    <property type="match status" value="1"/>
</dbReference>
<dbReference type="InterPro" id="IPR051121">
    <property type="entry name" value="FAH"/>
</dbReference>
<dbReference type="RefSeq" id="WP_212920173.1">
    <property type="nucleotide sequence ID" value="NZ_BORP01000002.1"/>
</dbReference>
<dbReference type="AlphaFoldDB" id="A0A919X9Q8"/>
<dbReference type="GO" id="GO:0019752">
    <property type="term" value="P:carboxylic acid metabolic process"/>
    <property type="evidence" value="ECO:0007669"/>
    <property type="project" value="UniProtKB-ARBA"/>
</dbReference>
<protein>
    <recommendedName>
        <fullName evidence="3">Fumarylacetoacetase-like C-terminal domain-containing protein</fullName>
    </recommendedName>
</protein>
<comment type="caution">
    <text evidence="4">The sequence shown here is derived from an EMBL/GenBank/DDBJ whole genome shotgun (WGS) entry which is preliminary data.</text>
</comment>
<dbReference type="InterPro" id="IPR036663">
    <property type="entry name" value="Fumarylacetoacetase_C_sf"/>
</dbReference>
<accession>A0A919X9Q8</accession>
<organism evidence="4 5">
    <name type="scientific">Ornithinibacillus bavariensis</name>
    <dbReference type="NCBI Taxonomy" id="545502"/>
    <lineage>
        <taxon>Bacteria</taxon>
        <taxon>Bacillati</taxon>
        <taxon>Bacillota</taxon>
        <taxon>Bacilli</taxon>
        <taxon>Bacillales</taxon>
        <taxon>Bacillaceae</taxon>
        <taxon>Ornithinibacillus</taxon>
    </lineage>
</organism>
<evidence type="ECO:0000259" key="3">
    <source>
        <dbReference type="Pfam" id="PF01557"/>
    </source>
</evidence>
<feature type="domain" description="Fumarylacetoacetase-like C-terminal" evidence="3">
    <location>
        <begin position="100"/>
        <end position="304"/>
    </location>
</feature>
<reference evidence="4" key="1">
    <citation type="submission" date="2021-03" db="EMBL/GenBank/DDBJ databases">
        <title>Antimicrobial resistance genes in bacteria isolated from Japanese honey, and their potential for conferring macrolide and lincosamide resistance in the American foulbrood pathogen Paenibacillus larvae.</title>
        <authorList>
            <person name="Okamoto M."/>
            <person name="Kumagai M."/>
            <person name="Kanamori H."/>
            <person name="Takamatsu D."/>
        </authorList>
    </citation>
    <scope>NUCLEOTIDE SEQUENCE</scope>
    <source>
        <strain evidence="4">J43TS3</strain>
    </source>
</reference>
<comment type="similarity">
    <text evidence="1">Belongs to the FAH family.</text>
</comment>
<dbReference type="Gene3D" id="3.90.850.10">
    <property type="entry name" value="Fumarylacetoacetase-like, C-terminal domain"/>
    <property type="match status" value="1"/>
</dbReference>
<evidence type="ECO:0000256" key="2">
    <source>
        <dbReference type="ARBA" id="ARBA00022723"/>
    </source>
</evidence>
<sequence>MRLVSYRLKNQDVPLRVGAVVENNIVDVQEIYHRYRKEKNGEELDILIPEDPTSFFRLGHPAIECVQEAYTYCLANNWDGVDILPRDIVYLGTLIPEPSKIICVGRNYVDHAVEMNSDVPEYPVLFAKFANALIGPDDAIHKTRLTEKLDYEVELTIVIGKTASRVKKEDAYDYIAGYTIGNDISARDLQKRTPQWLQGKTIDRSTPIGPWMVTSDEIGDPSNLAIRCYVNGDERQSSNTKKLIYDIPFLIEFISNLITLQPGDLIMTGTPDGVALGMESPKFLQDGDIVTVEIENIGRMDNQVIAED</sequence>
<gene>
    <name evidence="4" type="ORF">J43TS3_12690</name>
</gene>